<dbReference type="InterPro" id="IPR024311">
    <property type="entry name" value="Lipocalin-like"/>
</dbReference>
<proteinExistence type="predicted"/>
<dbReference type="AlphaFoldDB" id="A0A081DDT6"/>
<accession>A0A081DDT6</accession>
<feature type="chain" id="PRO_5001756624" description="Lipocalin-like domain-containing protein" evidence="1">
    <location>
        <begin position="22"/>
        <end position="143"/>
    </location>
</feature>
<name>A0A081DDT6_NONUL</name>
<dbReference type="PROSITE" id="PS51257">
    <property type="entry name" value="PROKAR_LIPOPROTEIN"/>
    <property type="match status" value="1"/>
</dbReference>
<gene>
    <name evidence="3" type="ORF">JCM19296_2686</name>
</gene>
<organism evidence="3 4">
    <name type="scientific">Nonlabens ulvanivorans</name>
    <name type="common">Persicivirga ulvanivorans</name>
    <dbReference type="NCBI Taxonomy" id="906888"/>
    <lineage>
        <taxon>Bacteria</taxon>
        <taxon>Pseudomonadati</taxon>
        <taxon>Bacteroidota</taxon>
        <taxon>Flavobacteriia</taxon>
        <taxon>Flavobacteriales</taxon>
        <taxon>Flavobacteriaceae</taxon>
        <taxon>Nonlabens</taxon>
    </lineage>
</organism>
<sequence>MKKYLVHILVLVIFFSFTSCGSDDDVQTVNQDDIVGIWTLKSVENQGVDVPTMNCQTEQTITFNSDLTGGERFPENQMAPCDFSTTSFTWVRNGDLITQSVTGEGTFVNEVIVVNSTQLQVVVIERNGTAVPQNQQEIYKYEK</sequence>
<dbReference type="EMBL" id="BBLG01000006">
    <property type="protein sequence ID" value="GAK77082.1"/>
    <property type="molecule type" value="Genomic_DNA"/>
</dbReference>
<evidence type="ECO:0000313" key="3">
    <source>
        <dbReference type="EMBL" id="GAK77082.1"/>
    </source>
</evidence>
<feature type="signal peptide" evidence="1">
    <location>
        <begin position="1"/>
        <end position="21"/>
    </location>
</feature>
<evidence type="ECO:0000313" key="4">
    <source>
        <dbReference type="Proteomes" id="UP000028980"/>
    </source>
</evidence>
<keyword evidence="1" id="KW-0732">Signal</keyword>
<dbReference type="Pfam" id="PF13648">
    <property type="entry name" value="Lipocalin_4"/>
    <property type="match status" value="1"/>
</dbReference>
<evidence type="ECO:0000256" key="1">
    <source>
        <dbReference type="SAM" id="SignalP"/>
    </source>
</evidence>
<evidence type="ECO:0000259" key="2">
    <source>
        <dbReference type="Pfam" id="PF13648"/>
    </source>
</evidence>
<comment type="caution">
    <text evidence="3">The sequence shown here is derived from an EMBL/GenBank/DDBJ whole genome shotgun (WGS) entry which is preliminary data.</text>
</comment>
<dbReference type="Proteomes" id="UP000028980">
    <property type="component" value="Unassembled WGS sequence"/>
</dbReference>
<reference evidence="3 4" key="1">
    <citation type="journal article" date="2014" name="Genome Announc.">
        <title>Draft Genome Sequences of Marine Flavobacterium Nonlabens Strains NR17, NR24, NR27, NR32, NR33, and Ara13.</title>
        <authorList>
            <person name="Nakanishi M."/>
            <person name="Meirelles P."/>
            <person name="Suzuki R."/>
            <person name="Takatani N."/>
            <person name="Mino S."/>
            <person name="Suda W."/>
            <person name="Oshima K."/>
            <person name="Hattori M."/>
            <person name="Ohkuma M."/>
            <person name="Hosokawa M."/>
            <person name="Miyashita K."/>
            <person name="Thompson F.L."/>
            <person name="Niwa A."/>
            <person name="Sawabe T."/>
            <person name="Sawabe T."/>
        </authorList>
    </citation>
    <scope>NUCLEOTIDE SEQUENCE [LARGE SCALE GENOMIC DNA]</scope>
    <source>
        <strain evidence="4">JCM19296</strain>
    </source>
</reference>
<protein>
    <recommendedName>
        <fullName evidence="2">Lipocalin-like domain-containing protein</fullName>
    </recommendedName>
</protein>
<feature type="domain" description="Lipocalin-like" evidence="2">
    <location>
        <begin position="34"/>
        <end position="120"/>
    </location>
</feature>